<protein>
    <recommendedName>
        <fullName evidence="2">Teneurin-like YD-shell domain-containing protein</fullName>
    </recommendedName>
</protein>
<accession>A0ABS7SMH8</accession>
<feature type="domain" description="Teneurin-like YD-shell" evidence="2">
    <location>
        <begin position="116"/>
        <end position="413"/>
    </location>
</feature>
<comment type="caution">
    <text evidence="3">The sequence shown here is derived from an EMBL/GenBank/DDBJ whole genome shotgun (WGS) entry which is preliminary data.</text>
</comment>
<evidence type="ECO:0000313" key="3">
    <source>
        <dbReference type="EMBL" id="MBZ2206370.1"/>
    </source>
</evidence>
<dbReference type="InterPro" id="IPR056823">
    <property type="entry name" value="TEN-like_YD-shell"/>
</dbReference>
<organism evidence="3 4">
    <name type="scientific">Massilia soli</name>
    <dbReference type="NCBI Taxonomy" id="2792854"/>
    <lineage>
        <taxon>Bacteria</taxon>
        <taxon>Pseudomonadati</taxon>
        <taxon>Pseudomonadota</taxon>
        <taxon>Betaproteobacteria</taxon>
        <taxon>Burkholderiales</taxon>
        <taxon>Oxalobacteraceae</taxon>
        <taxon>Telluria group</taxon>
        <taxon>Massilia</taxon>
    </lineage>
</organism>
<evidence type="ECO:0000259" key="2">
    <source>
        <dbReference type="Pfam" id="PF25023"/>
    </source>
</evidence>
<dbReference type="EMBL" id="JAFBIL020000001">
    <property type="protein sequence ID" value="MBZ2206370.1"/>
    <property type="molecule type" value="Genomic_DNA"/>
</dbReference>
<reference evidence="3 4" key="1">
    <citation type="submission" date="2021-01" db="EMBL/GenBank/DDBJ databases">
        <authorList>
            <person name="Ruan W."/>
            <person name="Khan S.A."/>
            <person name="Jeon C.O."/>
        </authorList>
    </citation>
    <scope>NUCLEOTIDE SEQUENCE [LARGE SCALE GENOMIC DNA]</scope>
    <source>
        <strain evidence="3 4">R798</strain>
    </source>
</reference>
<dbReference type="InterPro" id="IPR050708">
    <property type="entry name" value="T6SS_VgrG/RHS"/>
</dbReference>
<reference evidence="3 4" key="2">
    <citation type="submission" date="2021-08" db="EMBL/GenBank/DDBJ databases">
        <title>Massilia sp. R798.</title>
        <authorList>
            <person name="Baek J.H."/>
            <person name="Jung H.S."/>
            <person name="Kim K.R."/>
            <person name="Jeon C.O."/>
        </authorList>
    </citation>
    <scope>NUCLEOTIDE SEQUENCE [LARGE SCALE GENOMIC DNA]</scope>
    <source>
        <strain evidence="3 4">R798</strain>
    </source>
</reference>
<dbReference type="Proteomes" id="UP000809349">
    <property type="component" value="Unassembled WGS sequence"/>
</dbReference>
<dbReference type="PANTHER" id="PTHR32305:SF15">
    <property type="entry name" value="PROTEIN RHSA-RELATED"/>
    <property type="match status" value="1"/>
</dbReference>
<evidence type="ECO:0000313" key="4">
    <source>
        <dbReference type="Proteomes" id="UP000809349"/>
    </source>
</evidence>
<sequence>MSDDSGHTSFGYDGFGRLATTSQLVAIAISSRRFNLTYTYGTKGTSTGHVKSITFPSGNRVDITYGSDGQPASLSFDAPDKAAPIALIKTIAYRPFGDVESWTWGNSTSSKPNLYARKFDAEGKITGFPLGFPGKNGVARTLGYDAVDRIATARHAGTATAASLDQKYFYDDLDRLTGFDSASVNQSFSYDANGNRTSAKFGSNTYKYTISTTSNRLNSTTGPAPAKVNAHDAAGNLISDGNIKYSYGANGRLASALAGGITTTYHYNGLGQRVAKSVQGRPIAHYVYDDQGHLLGEYDGAGLPVQETVYFGDLPIAVIKPGVGALPPSVHYVFADHLQTPRVITRATDNTIAWRWDQADPFGLQQPNENPSGAGEFTYNPRFPGQVYDKETNNHYNYYRDYDPQTGRYIQSDPIGQNGGINTYAYVRGNPISRTDVLGLADINLFSPYQPRFHGPAEAWNPKGVFSVAGHGNFRNMSDRQGRIVWPHDLAKMIRAHPNFHGQRIVLGSCSTTRPTGVPGEPNFAQRLANYLGVPVTGPTDLTYPPRGDLEQIPSGGNGGLWITIYPQATYKGPRF</sequence>
<evidence type="ECO:0000256" key="1">
    <source>
        <dbReference type="ARBA" id="ARBA00022737"/>
    </source>
</evidence>
<dbReference type="Pfam" id="PF25023">
    <property type="entry name" value="TEN_YD-shell"/>
    <property type="match status" value="1"/>
</dbReference>
<dbReference type="InterPro" id="IPR022385">
    <property type="entry name" value="Rhs_assc_core"/>
</dbReference>
<proteinExistence type="predicted"/>
<keyword evidence="4" id="KW-1185">Reference proteome</keyword>
<dbReference type="Gene3D" id="2.180.10.10">
    <property type="entry name" value="RHS repeat-associated core"/>
    <property type="match status" value="1"/>
</dbReference>
<dbReference type="PANTHER" id="PTHR32305">
    <property type="match status" value="1"/>
</dbReference>
<name>A0ABS7SMH8_9BURK</name>
<gene>
    <name evidence="3" type="ORF">I4X03_003740</name>
</gene>
<dbReference type="NCBIfam" id="TIGR03696">
    <property type="entry name" value="Rhs_assc_core"/>
    <property type="match status" value="1"/>
</dbReference>
<keyword evidence="1" id="KW-0677">Repeat</keyword>